<dbReference type="Proteomes" id="UP001529340">
    <property type="component" value="Unassembled WGS sequence"/>
</dbReference>
<evidence type="ECO:0000313" key="2">
    <source>
        <dbReference type="EMBL" id="MDM8156704.1"/>
    </source>
</evidence>
<dbReference type="InterPro" id="IPR006121">
    <property type="entry name" value="HMA_dom"/>
</dbReference>
<dbReference type="SUPFAM" id="SSF55008">
    <property type="entry name" value="HMA, heavy metal-associated domain"/>
    <property type="match status" value="1"/>
</dbReference>
<dbReference type="Pfam" id="PF00403">
    <property type="entry name" value="HMA"/>
    <property type="match status" value="1"/>
</dbReference>
<dbReference type="InterPro" id="IPR036163">
    <property type="entry name" value="HMA_dom_sf"/>
</dbReference>
<feature type="domain" description="HMA" evidence="1">
    <location>
        <begin position="14"/>
        <end position="76"/>
    </location>
</feature>
<protein>
    <submittedName>
        <fullName evidence="2">Heavy-metal-associated domain-containing protein</fullName>
    </submittedName>
</protein>
<proteinExistence type="predicted"/>
<dbReference type="EMBL" id="JAUDCG010000011">
    <property type="protein sequence ID" value="MDM8156704.1"/>
    <property type="molecule type" value="Genomic_DNA"/>
</dbReference>
<name>A0ABT7UAP3_9FIRM</name>
<sequence length="76" mass="8342">MVRGIMGISEVMNVQTIILVEDMACEHCAAKIDHALAETSIHYTVDLPRKAVIVEGTQDDVMKARAVIDEIGFTVK</sequence>
<organism evidence="2 3">
    <name type="scientific">Amedibacillus dolichus</name>
    <dbReference type="NCBI Taxonomy" id="31971"/>
    <lineage>
        <taxon>Bacteria</taxon>
        <taxon>Bacillati</taxon>
        <taxon>Bacillota</taxon>
        <taxon>Erysipelotrichia</taxon>
        <taxon>Erysipelotrichales</taxon>
        <taxon>Erysipelotrichaceae</taxon>
        <taxon>Amedibacillus</taxon>
    </lineage>
</organism>
<dbReference type="RefSeq" id="WP_289607172.1">
    <property type="nucleotide sequence ID" value="NZ_JAUDCG010000011.1"/>
</dbReference>
<accession>A0ABT7UAP3</accession>
<comment type="caution">
    <text evidence="2">The sequence shown here is derived from an EMBL/GenBank/DDBJ whole genome shotgun (WGS) entry which is preliminary data.</text>
</comment>
<keyword evidence="3" id="KW-1185">Reference proteome</keyword>
<dbReference type="Gene3D" id="3.30.70.100">
    <property type="match status" value="1"/>
</dbReference>
<dbReference type="PROSITE" id="PS50846">
    <property type="entry name" value="HMA_2"/>
    <property type="match status" value="1"/>
</dbReference>
<evidence type="ECO:0000259" key="1">
    <source>
        <dbReference type="PROSITE" id="PS50846"/>
    </source>
</evidence>
<reference evidence="2" key="1">
    <citation type="submission" date="2023-06" db="EMBL/GenBank/DDBJ databases">
        <title>Identification and characterization of horizontal gene transfer across gut microbiota members of farm animals based on homology search.</title>
        <authorList>
            <person name="Schwarzerova J."/>
            <person name="Nykrynova M."/>
            <person name="Jureckova K."/>
            <person name="Cejkova D."/>
            <person name="Rychlik I."/>
        </authorList>
    </citation>
    <scope>NUCLEOTIDE SEQUENCE</scope>
    <source>
        <strain evidence="2">ET39</strain>
    </source>
</reference>
<reference evidence="2" key="2">
    <citation type="submission" date="2023-06" db="EMBL/GenBank/DDBJ databases">
        <authorList>
            <person name="Zeman M."/>
            <person name="Kubasova T."/>
            <person name="Jahodarova E."/>
            <person name="Nykrynova M."/>
            <person name="Rychlik I."/>
        </authorList>
    </citation>
    <scope>NUCLEOTIDE SEQUENCE</scope>
    <source>
        <strain evidence="2">ET39</strain>
    </source>
</reference>
<gene>
    <name evidence="2" type="ORF">QUV96_03520</name>
</gene>
<evidence type="ECO:0000313" key="3">
    <source>
        <dbReference type="Proteomes" id="UP001529340"/>
    </source>
</evidence>